<sequence>MLGDKAYDSAELREELDERGTRPVIPNRSNRKQPFSFNKRLYKLRWRIESAFGRLKDFRRIATRYDKLARNYLASVCLAAALVWWI</sequence>
<name>A0A0R3MJN6_9BRAD</name>
<dbReference type="GO" id="GO:0004803">
    <property type="term" value="F:transposase activity"/>
    <property type="evidence" value="ECO:0007669"/>
    <property type="project" value="InterPro"/>
</dbReference>
<dbReference type="EMBL" id="LLYA01000198">
    <property type="protein sequence ID" value="KRR18319.1"/>
    <property type="molecule type" value="Genomic_DNA"/>
</dbReference>
<dbReference type="Pfam" id="PF01609">
    <property type="entry name" value="DDE_Tnp_1"/>
    <property type="match status" value="1"/>
</dbReference>
<evidence type="ECO:0000313" key="5">
    <source>
        <dbReference type="Proteomes" id="UP000052023"/>
    </source>
</evidence>
<proteinExistence type="predicted"/>
<evidence type="ECO:0000256" key="2">
    <source>
        <dbReference type="SAM" id="Phobius"/>
    </source>
</evidence>
<evidence type="ECO:0000259" key="3">
    <source>
        <dbReference type="Pfam" id="PF01609"/>
    </source>
</evidence>
<evidence type="ECO:0000256" key="1">
    <source>
        <dbReference type="SAM" id="MobiDB-lite"/>
    </source>
</evidence>
<comment type="caution">
    <text evidence="4">The sequence shown here is derived from an EMBL/GenBank/DDBJ whole genome shotgun (WGS) entry which is preliminary data.</text>
</comment>
<protein>
    <submittedName>
        <fullName evidence="4">Transposase</fullName>
    </submittedName>
</protein>
<organism evidence="4 5">
    <name type="scientific">Bradyrhizobium retamae</name>
    <dbReference type="NCBI Taxonomy" id="1300035"/>
    <lineage>
        <taxon>Bacteria</taxon>
        <taxon>Pseudomonadati</taxon>
        <taxon>Pseudomonadota</taxon>
        <taxon>Alphaproteobacteria</taxon>
        <taxon>Hyphomicrobiales</taxon>
        <taxon>Nitrobacteraceae</taxon>
        <taxon>Bradyrhizobium</taxon>
    </lineage>
</organism>
<reference evidence="4 5" key="1">
    <citation type="submission" date="2014-03" db="EMBL/GenBank/DDBJ databases">
        <title>Bradyrhizobium valentinum sp. nov., isolated from effective nodules of Lupinus mariae-josephae, a lupine endemic of basic-lime soils in Eastern Spain.</title>
        <authorList>
            <person name="Duran D."/>
            <person name="Rey L."/>
            <person name="Navarro A."/>
            <person name="Busquets A."/>
            <person name="Imperial J."/>
            <person name="Ruiz-Argueso T."/>
        </authorList>
    </citation>
    <scope>NUCLEOTIDE SEQUENCE [LARGE SCALE GENOMIC DNA]</scope>
    <source>
        <strain evidence="4 5">Ro19</strain>
    </source>
</reference>
<dbReference type="InterPro" id="IPR002559">
    <property type="entry name" value="Transposase_11"/>
</dbReference>
<dbReference type="GO" id="GO:0003677">
    <property type="term" value="F:DNA binding"/>
    <property type="evidence" value="ECO:0007669"/>
    <property type="project" value="InterPro"/>
</dbReference>
<feature type="region of interest" description="Disordered" evidence="1">
    <location>
        <begin position="1"/>
        <end position="32"/>
    </location>
</feature>
<feature type="transmembrane region" description="Helical" evidence="2">
    <location>
        <begin position="68"/>
        <end position="85"/>
    </location>
</feature>
<keyword evidence="5" id="KW-1185">Reference proteome</keyword>
<dbReference type="GO" id="GO:0006313">
    <property type="term" value="P:DNA transposition"/>
    <property type="evidence" value="ECO:0007669"/>
    <property type="project" value="InterPro"/>
</dbReference>
<keyword evidence="2" id="KW-1133">Transmembrane helix</keyword>
<keyword evidence="2" id="KW-0472">Membrane</keyword>
<accession>A0A0R3MJN6</accession>
<dbReference type="Proteomes" id="UP000052023">
    <property type="component" value="Unassembled WGS sequence"/>
</dbReference>
<dbReference type="SUPFAM" id="SSF53098">
    <property type="entry name" value="Ribonuclease H-like"/>
    <property type="match status" value="1"/>
</dbReference>
<gene>
    <name evidence="4" type="ORF">CQ13_35190</name>
</gene>
<dbReference type="PANTHER" id="PTHR30007:SF1">
    <property type="entry name" value="BLR1914 PROTEIN"/>
    <property type="match status" value="1"/>
</dbReference>
<dbReference type="PANTHER" id="PTHR30007">
    <property type="entry name" value="PHP DOMAIN PROTEIN"/>
    <property type="match status" value="1"/>
</dbReference>
<dbReference type="InterPro" id="IPR012337">
    <property type="entry name" value="RNaseH-like_sf"/>
</dbReference>
<keyword evidence="2" id="KW-0812">Transmembrane</keyword>
<dbReference type="AlphaFoldDB" id="A0A0R3MJN6"/>
<evidence type="ECO:0000313" key="4">
    <source>
        <dbReference type="EMBL" id="KRR18319.1"/>
    </source>
</evidence>
<feature type="domain" description="Transposase IS4-like" evidence="3">
    <location>
        <begin position="2"/>
        <end position="84"/>
    </location>
</feature>
<feature type="compositionally biased region" description="Basic and acidic residues" evidence="1">
    <location>
        <begin position="1"/>
        <end position="21"/>
    </location>
</feature>